<dbReference type="AlphaFoldDB" id="A0A371GYM1"/>
<dbReference type="EMBL" id="QJKJ01004080">
    <property type="protein sequence ID" value="RDX95647.1"/>
    <property type="molecule type" value="Genomic_DNA"/>
</dbReference>
<accession>A0A371GYM1</accession>
<organism evidence="1 2">
    <name type="scientific">Mucuna pruriens</name>
    <name type="common">Velvet bean</name>
    <name type="synonym">Dolichos pruriens</name>
    <dbReference type="NCBI Taxonomy" id="157652"/>
    <lineage>
        <taxon>Eukaryota</taxon>
        <taxon>Viridiplantae</taxon>
        <taxon>Streptophyta</taxon>
        <taxon>Embryophyta</taxon>
        <taxon>Tracheophyta</taxon>
        <taxon>Spermatophyta</taxon>
        <taxon>Magnoliopsida</taxon>
        <taxon>eudicotyledons</taxon>
        <taxon>Gunneridae</taxon>
        <taxon>Pentapetalae</taxon>
        <taxon>rosids</taxon>
        <taxon>fabids</taxon>
        <taxon>Fabales</taxon>
        <taxon>Fabaceae</taxon>
        <taxon>Papilionoideae</taxon>
        <taxon>50 kb inversion clade</taxon>
        <taxon>NPAAA clade</taxon>
        <taxon>indigoferoid/millettioid clade</taxon>
        <taxon>Phaseoleae</taxon>
        <taxon>Mucuna</taxon>
    </lineage>
</organism>
<evidence type="ECO:0008006" key="3">
    <source>
        <dbReference type="Google" id="ProtNLM"/>
    </source>
</evidence>
<evidence type="ECO:0000313" key="2">
    <source>
        <dbReference type="Proteomes" id="UP000257109"/>
    </source>
</evidence>
<reference evidence="1" key="1">
    <citation type="submission" date="2018-05" db="EMBL/GenBank/DDBJ databases">
        <title>Draft genome of Mucuna pruriens seed.</title>
        <authorList>
            <person name="Nnadi N.E."/>
            <person name="Vos R."/>
            <person name="Hasami M.H."/>
            <person name="Devisetty U.K."/>
            <person name="Aguiy J.C."/>
        </authorList>
    </citation>
    <scope>NUCLEOTIDE SEQUENCE [LARGE SCALE GENOMIC DNA]</scope>
    <source>
        <strain evidence="1">JCA_2017</strain>
    </source>
</reference>
<sequence length="73" mass="8553">MRCQVDVMNNNFMVFVHHGCKSIDYSTMHDSPRLTKVWKLMVNFEIMDLGSGFFMVKFDNESNHPKVIDEGPR</sequence>
<feature type="non-terminal residue" evidence="1">
    <location>
        <position position="1"/>
    </location>
</feature>
<gene>
    <name evidence="1" type="ORF">CR513_21795</name>
</gene>
<proteinExistence type="predicted"/>
<keyword evidence="2" id="KW-1185">Reference proteome</keyword>
<evidence type="ECO:0000313" key="1">
    <source>
        <dbReference type="EMBL" id="RDX95647.1"/>
    </source>
</evidence>
<name>A0A371GYM1_MUCPR</name>
<protein>
    <recommendedName>
        <fullName evidence="3">DUF4283 domain-containing protein</fullName>
    </recommendedName>
</protein>
<dbReference type="OrthoDB" id="1435853at2759"/>
<dbReference type="Proteomes" id="UP000257109">
    <property type="component" value="Unassembled WGS sequence"/>
</dbReference>
<comment type="caution">
    <text evidence="1">The sequence shown here is derived from an EMBL/GenBank/DDBJ whole genome shotgun (WGS) entry which is preliminary data.</text>
</comment>